<dbReference type="Pfam" id="PF00580">
    <property type="entry name" value="UvrD-helicase"/>
    <property type="match status" value="1"/>
</dbReference>
<accession>A0A1M4X9L8</accession>
<dbReference type="SUPFAM" id="SSF52540">
    <property type="entry name" value="P-loop containing nucleoside triphosphate hydrolases"/>
    <property type="match status" value="1"/>
</dbReference>
<evidence type="ECO:0000313" key="8">
    <source>
        <dbReference type="EMBL" id="SHE90218.1"/>
    </source>
</evidence>
<dbReference type="EMBL" id="FQUC01000002">
    <property type="protein sequence ID" value="SHE90218.1"/>
    <property type="molecule type" value="Genomic_DNA"/>
</dbReference>
<evidence type="ECO:0000256" key="4">
    <source>
        <dbReference type="ARBA" id="ARBA00022840"/>
    </source>
</evidence>
<keyword evidence="4 6" id="KW-0067">ATP-binding</keyword>
<dbReference type="AlphaFoldDB" id="A0A1M4X9L8"/>
<feature type="domain" description="UvrD-like helicase ATP-binding" evidence="7">
    <location>
        <begin position="22"/>
        <end position="337"/>
    </location>
</feature>
<protein>
    <recommendedName>
        <fullName evidence="5">DNA 3'-5' helicase II</fullName>
    </recommendedName>
</protein>
<dbReference type="InterPro" id="IPR014016">
    <property type="entry name" value="UvrD-like_ATP-bd"/>
</dbReference>
<dbReference type="PROSITE" id="PS51198">
    <property type="entry name" value="UVRD_HELICASE_ATP_BIND"/>
    <property type="match status" value="1"/>
</dbReference>
<evidence type="ECO:0000256" key="1">
    <source>
        <dbReference type="ARBA" id="ARBA00022741"/>
    </source>
</evidence>
<dbReference type="GO" id="GO:0016787">
    <property type="term" value="F:hydrolase activity"/>
    <property type="evidence" value="ECO:0007669"/>
    <property type="project" value="UniProtKB-UniRule"/>
</dbReference>
<reference evidence="9" key="1">
    <citation type="submission" date="2016-11" db="EMBL/GenBank/DDBJ databases">
        <authorList>
            <person name="Varghese N."/>
            <person name="Submissions S."/>
        </authorList>
    </citation>
    <scope>NUCLEOTIDE SEQUENCE [LARGE SCALE GENOMIC DNA]</scope>
    <source>
        <strain evidence="9">DSM 27370</strain>
    </source>
</reference>
<evidence type="ECO:0000256" key="5">
    <source>
        <dbReference type="ARBA" id="ARBA00034923"/>
    </source>
</evidence>
<dbReference type="GO" id="GO:0005524">
    <property type="term" value="F:ATP binding"/>
    <property type="evidence" value="ECO:0007669"/>
    <property type="project" value="UniProtKB-UniRule"/>
</dbReference>
<dbReference type="GO" id="GO:0003677">
    <property type="term" value="F:DNA binding"/>
    <property type="evidence" value="ECO:0007669"/>
    <property type="project" value="InterPro"/>
</dbReference>
<gene>
    <name evidence="8" type="ORF">SAMN05444362_102450</name>
</gene>
<organism evidence="8 9">
    <name type="scientific">Dysgonomonas macrotermitis</name>
    <dbReference type="NCBI Taxonomy" id="1346286"/>
    <lineage>
        <taxon>Bacteria</taxon>
        <taxon>Pseudomonadati</taxon>
        <taxon>Bacteroidota</taxon>
        <taxon>Bacteroidia</taxon>
        <taxon>Bacteroidales</taxon>
        <taxon>Dysgonomonadaceae</taxon>
        <taxon>Dysgonomonas</taxon>
    </lineage>
</organism>
<evidence type="ECO:0000256" key="2">
    <source>
        <dbReference type="ARBA" id="ARBA00022801"/>
    </source>
</evidence>
<name>A0A1M4X9L8_9BACT</name>
<dbReference type="RefSeq" id="WP_062183997.1">
    <property type="nucleotide sequence ID" value="NZ_BBXL01000024.1"/>
</dbReference>
<dbReference type="OrthoDB" id="1100019at2"/>
<dbReference type="PANTHER" id="PTHR11070">
    <property type="entry name" value="UVRD / RECB / PCRA DNA HELICASE FAMILY MEMBER"/>
    <property type="match status" value="1"/>
</dbReference>
<dbReference type="Proteomes" id="UP000184480">
    <property type="component" value="Unassembled WGS sequence"/>
</dbReference>
<keyword evidence="2 6" id="KW-0378">Hydrolase</keyword>
<dbReference type="InterPro" id="IPR027417">
    <property type="entry name" value="P-loop_NTPase"/>
</dbReference>
<feature type="binding site" evidence="6">
    <location>
        <begin position="43"/>
        <end position="50"/>
    </location>
    <ligand>
        <name>ATP</name>
        <dbReference type="ChEBI" id="CHEBI:30616"/>
    </ligand>
</feature>
<keyword evidence="3 6" id="KW-0347">Helicase</keyword>
<dbReference type="PANTHER" id="PTHR11070:SF2">
    <property type="entry name" value="ATP-DEPENDENT DNA HELICASE SRS2"/>
    <property type="match status" value="1"/>
</dbReference>
<dbReference type="GO" id="GO:0043138">
    <property type="term" value="F:3'-5' DNA helicase activity"/>
    <property type="evidence" value="ECO:0007669"/>
    <property type="project" value="TreeGrafter"/>
</dbReference>
<keyword evidence="9" id="KW-1185">Reference proteome</keyword>
<dbReference type="Gene3D" id="3.40.50.300">
    <property type="entry name" value="P-loop containing nucleotide triphosphate hydrolases"/>
    <property type="match status" value="2"/>
</dbReference>
<evidence type="ECO:0000259" key="7">
    <source>
        <dbReference type="PROSITE" id="PS51198"/>
    </source>
</evidence>
<keyword evidence="1 6" id="KW-0547">Nucleotide-binding</keyword>
<evidence type="ECO:0000256" key="6">
    <source>
        <dbReference type="PROSITE-ProRule" id="PRU00560"/>
    </source>
</evidence>
<sequence>MPQEISITDDDILYAEKILLNGSNFDDERRLFIKDLGTLDLQAVHGSGKTTVLLAKLLILERKLPLDNGCGILVISHTNAAVDEIKIRIQKYCPKLFSYPNFIGTIQSFVDGFLAIPYYAQWKKHKPVRIDNDIFNEQFNHKYPIKYRSGLEHRFGNRYSSFIEEFTIVDQTISHFYTKEPIIIPNLGVTTPTYVNLVKTKKELLNTGILNFNDAYTFAKSYLEKHPQLKNLLQRRFSYVFIDEMQDMDIHQYNILENIFYDNANSKSRYQRIGDKNQAIFNGDIRFHNIWVDRTKLLTLNGSHRLSANISDLVNCFALHRPDGFNVIGLNRCNIKLYILKYSNETIKNVIPEFINLIKRIKDQNIDFANIIKEKNDNGKYKYPIKVIAWNTIWKTEEDNNDVDKIRLADYIDFSSQIHKINIDYPNLKSYLVFYDRKKHTLNVIRTSILNALLRILRLENSTDSKSRNYTRNTLINKIKEYSEVNNIQFQEQFSLNLYNWSIDIVKGRTSTVLENIKTYIPTFLKVFNTQIVNSKNFIESEDLGEVIDLETETPNTIKDEDVEIEISNVHASKGQTHSATLYLESYYYRSYESERLSPQFLGNPIVVNNNLGVRIKESARMAYVGLSRPTHLLCIAIHEDRFNRLFGELNNQNDKWEIINVQ</sequence>
<dbReference type="InterPro" id="IPR000212">
    <property type="entry name" value="DNA_helicase_UvrD/REP"/>
</dbReference>
<dbReference type="STRING" id="1346286.SAMN05444362_102450"/>
<dbReference type="GO" id="GO:0000725">
    <property type="term" value="P:recombinational repair"/>
    <property type="evidence" value="ECO:0007669"/>
    <property type="project" value="TreeGrafter"/>
</dbReference>
<dbReference type="Gene3D" id="1.10.3170.10">
    <property type="entry name" value="Recbcd, chain B, domain 2"/>
    <property type="match status" value="1"/>
</dbReference>
<evidence type="ECO:0000256" key="3">
    <source>
        <dbReference type="ARBA" id="ARBA00022806"/>
    </source>
</evidence>
<proteinExistence type="predicted"/>
<evidence type="ECO:0000313" key="9">
    <source>
        <dbReference type="Proteomes" id="UP000184480"/>
    </source>
</evidence>